<name>A0A098L9P2_9BACT</name>
<accession>A0A098L9P2</accession>
<keyword evidence="5" id="KW-0966">Cell projection</keyword>
<evidence type="ECO:0000256" key="4">
    <source>
        <dbReference type="ARBA" id="ARBA00023069"/>
    </source>
</evidence>
<evidence type="ECO:0000256" key="3">
    <source>
        <dbReference type="ARBA" id="ARBA00022490"/>
    </source>
</evidence>
<evidence type="ECO:0000256" key="1">
    <source>
        <dbReference type="ARBA" id="ARBA00004138"/>
    </source>
</evidence>
<reference evidence="7 8" key="1">
    <citation type="submission" date="2014-09" db="EMBL/GenBank/DDBJ databases">
        <title>Sporocytophaga myxococcoides PG-01 genome sequencing.</title>
        <authorList>
            <person name="Liu L."/>
            <person name="Gao P.J."/>
            <person name="Chen G.J."/>
            <person name="Wang L.S."/>
        </authorList>
    </citation>
    <scope>NUCLEOTIDE SEQUENCE [LARGE SCALE GENOMIC DNA]</scope>
    <source>
        <strain evidence="7 8">PG-01</strain>
    </source>
</reference>
<dbReference type="InterPro" id="IPR053879">
    <property type="entry name" value="HYDIN_VesB_CFA65-like_Ig"/>
</dbReference>
<dbReference type="GO" id="GO:0005737">
    <property type="term" value="C:cytoplasm"/>
    <property type="evidence" value="ECO:0007669"/>
    <property type="project" value="UniProtKB-SubCell"/>
</dbReference>
<keyword evidence="4" id="KW-0969">Cilium</keyword>
<sequence length="662" mass="72469">MGFTSNSNAQDLQWAKAFNPPNSGENKYINTRTHCIDLRENIYTAGNFSNAIDFNMGGTPYLVSSSQNNEGYIAKYDKNGSVIFVQRLKGSFATIYNIITDNKGALYITGSLSNQTFFDPDGVNFPLTRGGFLAKYDTSGNFIYARKIGNWGRNLYIDNDQNVYLCGFYKEGDDMDPGEEVLNLPAYGETDIFFAKFTSGGNLVFAKGIGSNRNDTGGNDYDCNIAVTSSGEIILSGTITGWTMDFDPGEGTETRTTGSHAGYIARYTSEGELINVGVIENINFSYIHDMYLDASDNIYITGEFNGTLDFNFDPNVATRLSSKGMQDIYFAKYDPSLNLIFAKGTGGAETDRGYSIVLDGLGFINVIGDFYKNADLDPSSVTRNYGSGTNTYHFFIAKYNTEGNFIDANYLVGSIAPTPATISPSGTICLSGWLKGDIDFDFSDEINILYRNSSNSAFLVQYKQSPELKLWHNEPVNAGANINIGTSEIGASTEIKEFYIKNTGDWKLDFTQTPAITLSGPAVSDYQIDQSLLGASVTLGDSIKFTVTFTPSEVGERMAQLSIHNNTFQTPEFSINLTGSGTPVTSIAHASDKKIVLYPNPSSDGYITIKSRESLTEVTVTNSIGQREIFHSDTFTTSLKGILTLVIKTTSNVYVDKICIQQ</sequence>
<keyword evidence="3" id="KW-0963">Cytoplasm</keyword>
<evidence type="ECO:0000313" key="8">
    <source>
        <dbReference type="Proteomes" id="UP000030185"/>
    </source>
</evidence>
<dbReference type="EMBL" id="BBLT01000001">
    <property type="protein sequence ID" value="GAL83655.1"/>
    <property type="molecule type" value="Genomic_DNA"/>
</dbReference>
<dbReference type="InterPro" id="IPR013783">
    <property type="entry name" value="Ig-like_fold"/>
</dbReference>
<evidence type="ECO:0000256" key="2">
    <source>
        <dbReference type="ARBA" id="ARBA00004496"/>
    </source>
</evidence>
<dbReference type="Gene3D" id="2.60.40.10">
    <property type="entry name" value="Immunoglobulins"/>
    <property type="match status" value="1"/>
</dbReference>
<dbReference type="eggNOG" id="COG3055">
    <property type="taxonomic scope" value="Bacteria"/>
</dbReference>
<dbReference type="Proteomes" id="UP000030185">
    <property type="component" value="Unassembled WGS sequence"/>
</dbReference>
<dbReference type="SUPFAM" id="SSF63829">
    <property type="entry name" value="Calcium-dependent phosphotriesterase"/>
    <property type="match status" value="1"/>
</dbReference>
<comment type="subcellular location">
    <subcellularLocation>
        <location evidence="1">Cell projection</location>
        <location evidence="1">Cilium</location>
    </subcellularLocation>
    <subcellularLocation>
        <location evidence="2">Cytoplasm</location>
    </subcellularLocation>
</comment>
<feature type="domain" description="HYDIN/VesB/CFA65-like Ig-like" evidence="6">
    <location>
        <begin position="482"/>
        <end position="579"/>
    </location>
</feature>
<comment type="caution">
    <text evidence="7">The sequence shown here is derived from an EMBL/GenBank/DDBJ whole genome shotgun (WGS) entry which is preliminary data.</text>
</comment>
<dbReference type="STRING" id="153721.MYP_882"/>
<evidence type="ECO:0000313" key="7">
    <source>
        <dbReference type="EMBL" id="GAL83655.1"/>
    </source>
</evidence>
<evidence type="ECO:0000259" key="6">
    <source>
        <dbReference type="Pfam" id="PF22544"/>
    </source>
</evidence>
<proteinExistence type="predicted"/>
<organism evidence="7 8">
    <name type="scientific">Sporocytophaga myxococcoides</name>
    <dbReference type="NCBI Taxonomy" id="153721"/>
    <lineage>
        <taxon>Bacteria</taxon>
        <taxon>Pseudomonadati</taxon>
        <taxon>Bacteroidota</taxon>
        <taxon>Cytophagia</taxon>
        <taxon>Cytophagales</taxon>
        <taxon>Cytophagaceae</taxon>
        <taxon>Sporocytophaga</taxon>
    </lineage>
</organism>
<dbReference type="AlphaFoldDB" id="A0A098L9P2"/>
<gene>
    <name evidence="7" type="ORF">MYP_882</name>
</gene>
<dbReference type="Pfam" id="PF22544">
    <property type="entry name" value="HYDIN_VesB_CFA65-like_Ig"/>
    <property type="match status" value="1"/>
</dbReference>
<dbReference type="eggNOG" id="COG1520">
    <property type="taxonomic scope" value="Bacteria"/>
</dbReference>
<evidence type="ECO:0000256" key="5">
    <source>
        <dbReference type="ARBA" id="ARBA00023273"/>
    </source>
</evidence>
<keyword evidence="8" id="KW-1185">Reference proteome</keyword>
<protein>
    <recommendedName>
        <fullName evidence="6">HYDIN/VesB/CFA65-like Ig-like domain-containing protein</fullName>
    </recommendedName>
</protein>